<feature type="domain" description="Alpha fucosidase A-like C-terminal" evidence="2">
    <location>
        <begin position="753"/>
        <end position="829"/>
    </location>
</feature>
<dbReference type="Proteomes" id="UP000679725">
    <property type="component" value="Unassembled WGS sequence"/>
</dbReference>
<evidence type="ECO:0000259" key="1">
    <source>
        <dbReference type="Pfam" id="PF14498"/>
    </source>
</evidence>
<dbReference type="Gene3D" id="2.60.40.1180">
    <property type="entry name" value="Golgi alpha-mannosidase II"/>
    <property type="match status" value="1"/>
</dbReference>
<evidence type="ECO:0000313" key="5">
    <source>
        <dbReference type="Proteomes" id="UP000679725"/>
    </source>
</evidence>
<dbReference type="PANTHER" id="PTHR31084:SF0">
    <property type="entry name" value="ALPHA-L-FUCOSIDASE 2"/>
    <property type="match status" value="1"/>
</dbReference>
<dbReference type="InterPro" id="IPR049053">
    <property type="entry name" value="AFCA-like_C"/>
</dbReference>
<dbReference type="InterPro" id="IPR054363">
    <property type="entry name" value="GH95_cat"/>
</dbReference>
<protein>
    <recommendedName>
        <fullName evidence="6">Alpha-L-fucosidase 2</fullName>
    </recommendedName>
</protein>
<dbReference type="InterPro" id="IPR013780">
    <property type="entry name" value="Glyco_hydro_b"/>
</dbReference>
<dbReference type="InterPro" id="IPR012341">
    <property type="entry name" value="6hp_glycosidase-like_sf"/>
</dbReference>
<name>A0ABM8UYE6_9BACT</name>
<proteinExistence type="predicted"/>
<feature type="domain" description="Glycosyl hydrolase family 95 N-terminal" evidence="1">
    <location>
        <begin position="60"/>
        <end position="310"/>
    </location>
</feature>
<dbReference type="InterPro" id="IPR016518">
    <property type="entry name" value="Alpha-L-fucosidase"/>
</dbReference>
<evidence type="ECO:0000313" key="4">
    <source>
        <dbReference type="EMBL" id="CAG5074704.1"/>
    </source>
</evidence>
<evidence type="ECO:0000259" key="3">
    <source>
        <dbReference type="Pfam" id="PF22124"/>
    </source>
</evidence>
<comment type="caution">
    <text evidence="4">The sequence shown here is derived from an EMBL/GenBank/DDBJ whole genome shotgun (WGS) entry which is preliminary data.</text>
</comment>
<evidence type="ECO:0000259" key="2">
    <source>
        <dbReference type="Pfam" id="PF21307"/>
    </source>
</evidence>
<organism evidence="4 5">
    <name type="scientific">Dyadobacter linearis</name>
    <dbReference type="NCBI Taxonomy" id="2823330"/>
    <lineage>
        <taxon>Bacteria</taxon>
        <taxon>Pseudomonadati</taxon>
        <taxon>Bacteroidota</taxon>
        <taxon>Cytophagia</taxon>
        <taxon>Cytophagales</taxon>
        <taxon>Spirosomataceae</taxon>
        <taxon>Dyadobacter</taxon>
    </lineage>
</organism>
<dbReference type="PANTHER" id="PTHR31084">
    <property type="entry name" value="ALPHA-L-FUCOSIDASE 2"/>
    <property type="match status" value="1"/>
</dbReference>
<accession>A0ABM8UYE6</accession>
<reference evidence="4 5" key="1">
    <citation type="submission" date="2021-04" db="EMBL/GenBank/DDBJ databases">
        <authorList>
            <person name="Rodrigo-Torres L."/>
            <person name="Arahal R. D."/>
            <person name="Lucena T."/>
        </authorList>
    </citation>
    <scope>NUCLEOTIDE SEQUENCE [LARGE SCALE GENOMIC DNA]</scope>
    <source>
        <strain evidence="4 5">CECT 9623</strain>
    </source>
</reference>
<evidence type="ECO:0008006" key="6">
    <source>
        <dbReference type="Google" id="ProtNLM"/>
    </source>
</evidence>
<gene>
    <name evidence="4" type="ORF">DYBT9623_05392</name>
</gene>
<dbReference type="PIRSF" id="PIRSF007663">
    <property type="entry name" value="UCP007663"/>
    <property type="match status" value="1"/>
</dbReference>
<keyword evidence="5" id="KW-1185">Reference proteome</keyword>
<dbReference type="Pfam" id="PF14498">
    <property type="entry name" value="Glyco_hyd_65N_2"/>
    <property type="match status" value="1"/>
</dbReference>
<dbReference type="SUPFAM" id="SSF48208">
    <property type="entry name" value="Six-hairpin glycosidases"/>
    <property type="match status" value="1"/>
</dbReference>
<dbReference type="Gene3D" id="1.50.10.10">
    <property type="match status" value="1"/>
</dbReference>
<dbReference type="EMBL" id="CAJRAU010000013">
    <property type="protein sequence ID" value="CAG5074704.1"/>
    <property type="molecule type" value="Genomic_DNA"/>
</dbReference>
<sequence length="866" mass="96815">MREKPTSSFNKSLLFHFNNNQNMIRLFPFNKCKVPLIVGIVAFFAFANISQASAQQDLKLWYKQPARNWNEALPIGNGRIGAMVFGRVNEELIQLNEETLWSGGPVNNNPNPHAYQYLPQVRKALENEDYKLAEELTKKIQGLFTESYEPLGDLMIRQELTGTPTAYRRELDISNALSTTTFTVDGVDYSREIFISAADQVMVVKLKTSKKGALNFTASTISPLVYNNVVIAKDELAMKGQAPAHTDPNYMQTMEIPVTYNDPSKCKGMRFELRVRVKESDGEVSTDTAGVHVRNASEVVLLLSAATSFNGFDKCPDKEGKNEVALVEKYLQSANAKNYDVLKSAHITDYQKLFNRVSLNLNGNPAADKPMDERLKDYTEGAKDPALEALYFQFGRYLLISSSRPGGIPANLQGIWNHQVRPPWSSNFTTNINTQMNYWMVESANLSELHAPLLDFISQLEVTGTEAAKNFYRAKGWVLHHNSDIWATTNPVSGSPSWANWPMGGAWLCQHLWEHYQFTGDKEFLAKTAYPLMKSAALFCLDWLIEDKNGKLVTSPATTPENIFIDEKGFKGSVSVATTMDMSIIWDLFTNLIEASERTGTDAEFRKLLIEKRSKLFPLQIGKKGNLQEWYKDWEEAEPEHRHISHLFGLFPGRQISPIYTPKYAQAARKTMELRGDGGTGWSKGWKINTWARLLDGNHAYKLIREQLKLTGVEGTNYAKGGGTYPNLLDAHPPFQIDGNFGGTSGITEMLLQSHDGFLNILAAIPDDWASGEVKGLRARGGFEADITWEKGKITKLVVRSKLGGNCRIGVPNALKLSGKKMKAATGENANDFYASLHTGSEKAKAEKLIFDFPTEAGKEYVLTGK</sequence>
<dbReference type="InterPro" id="IPR008928">
    <property type="entry name" value="6-hairpin_glycosidase_sf"/>
</dbReference>
<dbReference type="InterPro" id="IPR027414">
    <property type="entry name" value="GH95_N_dom"/>
</dbReference>
<dbReference type="Gene3D" id="2.70.98.50">
    <property type="entry name" value="putative glycoside hydrolase family protein from bacillus halodurans"/>
    <property type="match status" value="1"/>
</dbReference>
<dbReference type="Pfam" id="PF21307">
    <property type="entry name" value="Glyco_hydro_95_C"/>
    <property type="match status" value="1"/>
</dbReference>
<feature type="domain" description="Glycosyl hydrolase family 95 catalytic" evidence="3">
    <location>
        <begin position="339"/>
        <end position="751"/>
    </location>
</feature>
<dbReference type="Pfam" id="PF22124">
    <property type="entry name" value="Glyco_hydro_95_cat"/>
    <property type="match status" value="1"/>
</dbReference>